<name>A0AAP0HRI3_9MAGN</name>
<feature type="region of interest" description="Disordered" evidence="1">
    <location>
        <begin position="1"/>
        <end position="23"/>
    </location>
</feature>
<reference evidence="2 3" key="1">
    <citation type="submission" date="2024-01" db="EMBL/GenBank/DDBJ databases">
        <title>Genome assemblies of Stephania.</title>
        <authorList>
            <person name="Yang L."/>
        </authorList>
    </citation>
    <scope>NUCLEOTIDE SEQUENCE [LARGE SCALE GENOMIC DNA]</scope>
    <source>
        <strain evidence="2">JXDWG</strain>
        <tissue evidence="2">Leaf</tissue>
    </source>
</reference>
<evidence type="ECO:0000313" key="3">
    <source>
        <dbReference type="Proteomes" id="UP001419268"/>
    </source>
</evidence>
<accession>A0AAP0HRI3</accession>
<sequence length="217" mass="24057">MADQRDTDDQSGATGPCPIDPADFQTLTQRVASQDRRLDEILTLLRGQLPSPSTPIVASTQDMSAPTPQATPSRSTVHATPFTVVVPTLPDIAVSSVAYMGRFHQLLPFADEVADTDRNLVHFFCDGLFPAIRGIIVTTELNILDRAYERSLTREVYLVTHPDDDNVGPVKAQSRHISESDRKRKWNNHFVSNDFKTQSVVAPPAHLARTIVHLLQH</sequence>
<gene>
    <name evidence="2" type="ORF">Scep_025385</name>
</gene>
<proteinExistence type="predicted"/>
<comment type="caution">
    <text evidence="2">The sequence shown here is derived from an EMBL/GenBank/DDBJ whole genome shotgun (WGS) entry which is preliminary data.</text>
</comment>
<feature type="region of interest" description="Disordered" evidence="1">
    <location>
        <begin position="52"/>
        <end position="76"/>
    </location>
</feature>
<evidence type="ECO:0000256" key="1">
    <source>
        <dbReference type="SAM" id="MobiDB-lite"/>
    </source>
</evidence>
<dbReference type="AlphaFoldDB" id="A0AAP0HRI3"/>
<protein>
    <submittedName>
        <fullName evidence="2">Uncharacterized protein</fullName>
    </submittedName>
</protein>
<evidence type="ECO:0000313" key="2">
    <source>
        <dbReference type="EMBL" id="KAK9093916.1"/>
    </source>
</evidence>
<dbReference type="EMBL" id="JBBNAG010000011">
    <property type="protein sequence ID" value="KAK9093916.1"/>
    <property type="molecule type" value="Genomic_DNA"/>
</dbReference>
<keyword evidence="3" id="KW-1185">Reference proteome</keyword>
<organism evidence="2 3">
    <name type="scientific">Stephania cephalantha</name>
    <dbReference type="NCBI Taxonomy" id="152367"/>
    <lineage>
        <taxon>Eukaryota</taxon>
        <taxon>Viridiplantae</taxon>
        <taxon>Streptophyta</taxon>
        <taxon>Embryophyta</taxon>
        <taxon>Tracheophyta</taxon>
        <taxon>Spermatophyta</taxon>
        <taxon>Magnoliopsida</taxon>
        <taxon>Ranunculales</taxon>
        <taxon>Menispermaceae</taxon>
        <taxon>Menispermoideae</taxon>
        <taxon>Cissampelideae</taxon>
        <taxon>Stephania</taxon>
    </lineage>
</organism>
<dbReference type="Proteomes" id="UP001419268">
    <property type="component" value="Unassembled WGS sequence"/>
</dbReference>